<comment type="caution">
    <text evidence="1">The sequence shown here is derived from an EMBL/GenBank/DDBJ whole genome shotgun (WGS) entry which is preliminary data.</text>
</comment>
<reference evidence="1 2" key="1">
    <citation type="journal article" date="2015" name="Stand. Genomic Sci.">
        <title>Genomic Encyclopedia of Bacterial and Archaeal Type Strains, Phase III: the genomes of soil and plant-associated and newly described type strains.</title>
        <authorList>
            <person name="Whitman W.B."/>
            <person name="Woyke T."/>
            <person name="Klenk H.P."/>
            <person name="Zhou Y."/>
            <person name="Lilburn T.G."/>
            <person name="Beck B.J."/>
            <person name="De Vos P."/>
            <person name="Vandamme P."/>
            <person name="Eisen J.A."/>
            <person name="Garrity G."/>
            <person name="Hugenholtz P."/>
            <person name="Kyrpides N.C."/>
        </authorList>
    </citation>
    <scope>NUCLEOTIDE SEQUENCE [LARGE SCALE GENOMIC DNA]</scope>
    <source>
        <strain evidence="1 2">S2T63</strain>
    </source>
</reference>
<dbReference type="EMBL" id="RCDB01000004">
    <property type="protein sequence ID" value="RLK46757.1"/>
    <property type="molecule type" value="Genomic_DNA"/>
</dbReference>
<evidence type="ECO:0000313" key="1">
    <source>
        <dbReference type="EMBL" id="RLK46757.1"/>
    </source>
</evidence>
<dbReference type="Proteomes" id="UP000273158">
    <property type="component" value="Unassembled WGS sequence"/>
</dbReference>
<sequence>MMSTNFSRTAPHRVWATAITLAVSLAVTGCGVTIPTDPDGTLDRVRSSGELRAGATPVGDAVIVDGDDPRGPLVDLVEDFAASEGATVRWTVAGEESLVDALEAGEVDLVVGGMSDATPWSDRASVSRGFPGIPGAGGRSLVFLVPLGENAMQSTFETYLDEHIEGER</sequence>
<dbReference type="Gene3D" id="3.40.190.10">
    <property type="entry name" value="Periplasmic binding protein-like II"/>
    <property type="match status" value="1"/>
</dbReference>
<organism evidence="1 2">
    <name type="scientific">Microbacterium telephonicum</name>
    <dbReference type="NCBI Taxonomy" id="1714841"/>
    <lineage>
        <taxon>Bacteria</taxon>
        <taxon>Bacillati</taxon>
        <taxon>Actinomycetota</taxon>
        <taxon>Actinomycetes</taxon>
        <taxon>Micrococcales</taxon>
        <taxon>Microbacteriaceae</taxon>
        <taxon>Microbacterium</taxon>
    </lineage>
</organism>
<keyword evidence="2" id="KW-1185">Reference proteome</keyword>
<gene>
    <name evidence="1" type="ORF">C7474_2943</name>
</gene>
<evidence type="ECO:0008006" key="3">
    <source>
        <dbReference type="Google" id="ProtNLM"/>
    </source>
</evidence>
<dbReference type="SUPFAM" id="SSF53850">
    <property type="entry name" value="Periplasmic binding protein-like II"/>
    <property type="match status" value="1"/>
</dbReference>
<dbReference type="AlphaFoldDB" id="A0A498BV60"/>
<dbReference type="RefSeq" id="WP_241965283.1">
    <property type="nucleotide sequence ID" value="NZ_RCDB01000004.1"/>
</dbReference>
<protein>
    <recommendedName>
        <fullName evidence="3">Extracellular solute-binding protein (Family 3)</fullName>
    </recommendedName>
</protein>
<proteinExistence type="predicted"/>
<accession>A0A498BV60</accession>
<evidence type="ECO:0000313" key="2">
    <source>
        <dbReference type="Proteomes" id="UP000273158"/>
    </source>
</evidence>
<name>A0A498BV60_9MICO</name>